<evidence type="ECO:0000256" key="1">
    <source>
        <dbReference type="SAM" id="MobiDB-lite"/>
    </source>
</evidence>
<feature type="region of interest" description="Disordered" evidence="1">
    <location>
        <begin position="61"/>
        <end position="83"/>
    </location>
</feature>
<dbReference type="EMBL" id="FRAN01000002">
    <property type="protein sequence ID" value="SHK52894.1"/>
    <property type="molecule type" value="Genomic_DNA"/>
</dbReference>
<dbReference type="Proteomes" id="UP000184203">
    <property type="component" value="Unassembled WGS sequence"/>
</dbReference>
<dbReference type="InterPro" id="IPR010985">
    <property type="entry name" value="Ribbon_hlx_hlx"/>
</dbReference>
<evidence type="ECO:0000313" key="4">
    <source>
        <dbReference type="Proteomes" id="UP000003751"/>
    </source>
</evidence>
<name>E7QQW1_HALPU</name>
<dbReference type="SUPFAM" id="SSF47598">
    <property type="entry name" value="Ribbon-helix-helix"/>
    <property type="match status" value="1"/>
</dbReference>
<reference evidence="2 4" key="1">
    <citation type="journal article" date="2014" name="ISME J.">
        <title>Trehalose/2-sulfotrehalose biosynthesis and glycine-betaine uptake are widely spread mechanisms for osmoadaptation in the Halobacteriales.</title>
        <authorList>
            <person name="Youssef N.H."/>
            <person name="Savage-Ashlock K.N."/>
            <person name="McCully A.L."/>
            <person name="Luedtke B."/>
            <person name="Shaw E.I."/>
            <person name="Hoff W.D."/>
            <person name="Elshahed M.S."/>
        </authorList>
    </citation>
    <scope>NUCLEOTIDE SEQUENCE [LARGE SCALE GENOMIC DNA]</scope>
    <source>
        <strain evidence="2 4">DX253</strain>
    </source>
</reference>
<dbReference type="Proteomes" id="UP000003751">
    <property type="component" value="Unassembled WGS sequence"/>
</dbReference>
<dbReference type="EMBL" id="AEMG01000004">
    <property type="protein sequence ID" value="EFW93375.1"/>
    <property type="molecule type" value="Genomic_DNA"/>
</dbReference>
<proteinExistence type="predicted"/>
<sequence>MTTLTIKVPDGMDDDINEYIEETGKFVNKSDFARHTIRRYMEENPITLSDQTLEDIRISEKQFEEGKTVSHNEVRERLGHSEE</sequence>
<dbReference type="AlphaFoldDB" id="E7QQW1"/>
<dbReference type="PATRIC" id="fig|797209.4.peg.1179"/>
<reference evidence="5" key="2">
    <citation type="submission" date="2016-11" db="EMBL/GenBank/DDBJ databases">
        <authorList>
            <person name="Varghese N."/>
            <person name="Submissions S."/>
        </authorList>
    </citation>
    <scope>NUCLEOTIDE SEQUENCE [LARGE SCALE GENOMIC DNA]</scope>
    <source>
        <strain evidence="5">DX253</strain>
    </source>
</reference>
<gene>
    <name evidence="3" type="ORF">SAMN05444342_1564</name>
    <name evidence="2" type="ORF">ZOD2009_05907</name>
</gene>
<evidence type="ECO:0000313" key="5">
    <source>
        <dbReference type="Proteomes" id="UP000184203"/>
    </source>
</evidence>
<dbReference type="GO" id="GO:0006355">
    <property type="term" value="P:regulation of DNA-templated transcription"/>
    <property type="evidence" value="ECO:0007669"/>
    <property type="project" value="InterPro"/>
</dbReference>
<protein>
    <submittedName>
        <fullName evidence="3">Transcriptional regulator, CopG family</fullName>
    </submittedName>
</protein>
<dbReference type="CDD" id="cd22231">
    <property type="entry name" value="RHH_NikR_HicB-like"/>
    <property type="match status" value="1"/>
</dbReference>
<dbReference type="RefSeq" id="WP_007977919.1">
    <property type="nucleotide sequence ID" value="NZ_AEMG01000004.1"/>
</dbReference>
<evidence type="ECO:0000313" key="2">
    <source>
        <dbReference type="EMBL" id="EFW93375.1"/>
    </source>
</evidence>
<accession>E7QQW1</accession>
<keyword evidence="5" id="KW-1185">Reference proteome</keyword>
<evidence type="ECO:0000313" key="3">
    <source>
        <dbReference type="EMBL" id="SHK52894.1"/>
    </source>
</evidence>
<organism evidence="2 4">
    <name type="scientific">Haladaptatus paucihalophilus DX253</name>
    <dbReference type="NCBI Taxonomy" id="797209"/>
    <lineage>
        <taxon>Archaea</taxon>
        <taxon>Methanobacteriati</taxon>
        <taxon>Methanobacteriota</taxon>
        <taxon>Stenosarchaea group</taxon>
        <taxon>Halobacteria</taxon>
        <taxon>Halobacteriales</taxon>
        <taxon>Haladaptataceae</taxon>
        <taxon>Haladaptatus</taxon>
    </lineage>
</organism>
<dbReference type="OrthoDB" id="275692at2157"/>
<reference evidence="3" key="3">
    <citation type="submission" date="2016-11" db="EMBL/GenBank/DDBJ databases">
        <authorList>
            <person name="Jaros S."/>
            <person name="Januszkiewicz K."/>
            <person name="Wedrychowicz H."/>
        </authorList>
    </citation>
    <scope>NUCLEOTIDE SEQUENCE [LARGE SCALE GENOMIC DNA]</scope>
    <source>
        <strain evidence="3">DX253</strain>
    </source>
</reference>